<dbReference type="PANTHER" id="PTHR34698">
    <property type="entry name" value="5-OXOPROLINASE SUBUNIT B"/>
    <property type="match status" value="1"/>
</dbReference>
<evidence type="ECO:0000256" key="1">
    <source>
        <dbReference type="ARBA" id="ARBA00022741"/>
    </source>
</evidence>
<dbReference type="SMART" id="SM00796">
    <property type="entry name" value="AHS1"/>
    <property type="match status" value="1"/>
</dbReference>
<protein>
    <submittedName>
        <fullName evidence="5">Allophanate hydrolase</fullName>
    </submittedName>
</protein>
<feature type="domain" description="Carboxyltransferase" evidence="4">
    <location>
        <begin position="3"/>
        <end position="203"/>
    </location>
</feature>
<keyword evidence="2 5" id="KW-0378">Hydrolase</keyword>
<dbReference type="GO" id="GO:0005524">
    <property type="term" value="F:ATP binding"/>
    <property type="evidence" value="ECO:0007669"/>
    <property type="project" value="UniProtKB-KW"/>
</dbReference>
<dbReference type="InterPro" id="IPR003833">
    <property type="entry name" value="CT_C_D"/>
</dbReference>
<accession>A0A3A1YYK2</accession>
<evidence type="ECO:0000313" key="5">
    <source>
        <dbReference type="EMBL" id="RIY41564.1"/>
    </source>
</evidence>
<sequence>MTVQFLSAGDTAMVVQFGEVIDRVLSDQVLALSRRIRALNVPGVVDLVPTFRSLLINYDPTQVRGAQLQETLKGLLESEDTEPQAVRQWSVPVCYDGEYAPDLQEVAQTAGLTTDQVVQLHADTQFHVYMIGFVPGYPYMGDLPKQLVLPRRSNPRTRVPPGSVAIASTMTAVYPIESPGGWHLIGATPIRLFDTRHEAPALFKPGDKVRFNPVDSNEYQRIRDAVAADEYEVKCEEVTV</sequence>
<proteinExistence type="predicted"/>
<comment type="caution">
    <text evidence="5">The sequence shown here is derived from an EMBL/GenBank/DDBJ whole genome shotgun (WGS) entry which is preliminary data.</text>
</comment>
<organism evidence="5 6">
    <name type="scientific">Neopusillimonas maritima</name>
    <dbReference type="NCBI Taxonomy" id="2026239"/>
    <lineage>
        <taxon>Bacteria</taxon>
        <taxon>Pseudomonadati</taxon>
        <taxon>Pseudomonadota</taxon>
        <taxon>Betaproteobacteria</taxon>
        <taxon>Burkholderiales</taxon>
        <taxon>Alcaligenaceae</taxon>
        <taxon>Neopusillimonas</taxon>
    </lineage>
</organism>
<dbReference type="Gene3D" id="2.40.100.10">
    <property type="entry name" value="Cyclophilin-like"/>
    <property type="match status" value="1"/>
</dbReference>
<evidence type="ECO:0000313" key="6">
    <source>
        <dbReference type="Proteomes" id="UP000266206"/>
    </source>
</evidence>
<dbReference type="AlphaFoldDB" id="A0A3A1YYK2"/>
<dbReference type="OrthoDB" id="9778567at2"/>
<dbReference type="InterPro" id="IPR010016">
    <property type="entry name" value="PxpB"/>
</dbReference>
<dbReference type="Pfam" id="PF02682">
    <property type="entry name" value="CT_C_D"/>
    <property type="match status" value="1"/>
</dbReference>
<evidence type="ECO:0000259" key="4">
    <source>
        <dbReference type="SMART" id="SM00796"/>
    </source>
</evidence>
<name>A0A3A1YYK2_9BURK</name>
<dbReference type="GO" id="GO:0016787">
    <property type="term" value="F:hydrolase activity"/>
    <property type="evidence" value="ECO:0007669"/>
    <property type="project" value="UniProtKB-KW"/>
</dbReference>
<dbReference type="PANTHER" id="PTHR34698:SF2">
    <property type="entry name" value="5-OXOPROLINASE SUBUNIT B"/>
    <property type="match status" value="1"/>
</dbReference>
<dbReference type="Gene3D" id="3.30.1360.40">
    <property type="match status" value="1"/>
</dbReference>
<keyword evidence="1" id="KW-0547">Nucleotide-binding</keyword>
<reference evidence="5 6" key="1">
    <citation type="submission" date="2017-08" db="EMBL/GenBank/DDBJ databases">
        <title>Pusillimonas indicus sp. nov., a member of the family Alcaligenaceae isolated from surface seawater.</title>
        <authorList>
            <person name="Li J."/>
        </authorList>
    </citation>
    <scope>NUCLEOTIDE SEQUENCE [LARGE SCALE GENOMIC DNA]</scope>
    <source>
        <strain evidence="5 6">L52-1-41</strain>
    </source>
</reference>
<dbReference type="InterPro" id="IPR029000">
    <property type="entry name" value="Cyclophilin-like_dom_sf"/>
</dbReference>
<dbReference type="SUPFAM" id="SSF160467">
    <property type="entry name" value="PH0987 N-terminal domain-like"/>
    <property type="match status" value="1"/>
</dbReference>
<dbReference type="RefSeq" id="WP_119515815.1">
    <property type="nucleotide sequence ID" value="NZ_NQYH01000003.1"/>
</dbReference>
<keyword evidence="3" id="KW-0067">ATP-binding</keyword>
<gene>
    <name evidence="5" type="ORF">CJP73_06210</name>
</gene>
<dbReference type="SUPFAM" id="SSF50891">
    <property type="entry name" value="Cyclophilin-like"/>
    <property type="match status" value="1"/>
</dbReference>
<evidence type="ECO:0000256" key="3">
    <source>
        <dbReference type="ARBA" id="ARBA00022840"/>
    </source>
</evidence>
<evidence type="ECO:0000256" key="2">
    <source>
        <dbReference type="ARBA" id="ARBA00022801"/>
    </source>
</evidence>
<dbReference type="Proteomes" id="UP000266206">
    <property type="component" value="Unassembled WGS sequence"/>
</dbReference>
<dbReference type="EMBL" id="NQYH01000003">
    <property type="protein sequence ID" value="RIY41564.1"/>
    <property type="molecule type" value="Genomic_DNA"/>
</dbReference>
<dbReference type="NCBIfam" id="TIGR00370">
    <property type="entry name" value="5-oxoprolinase subunit PxpB"/>
    <property type="match status" value="1"/>
</dbReference>